<comment type="subcellular location">
    <subcellularLocation>
        <location evidence="2">Nucleus</location>
        <location evidence="2">Nucleolus</location>
    </subcellularLocation>
</comment>
<gene>
    <name evidence="9" type="primary">LOC113495264</name>
</gene>
<keyword evidence="8" id="KW-1185">Reference proteome</keyword>
<keyword evidence="4" id="KW-0690">Ribosome biogenesis</keyword>
<name>A0A7E5VN60_TRINI</name>
<organism evidence="8 9">
    <name type="scientific">Trichoplusia ni</name>
    <name type="common">Cabbage looper</name>
    <dbReference type="NCBI Taxonomy" id="7111"/>
    <lineage>
        <taxon>Eukaryota</taxon>
        <taxon>Metazoa</taxon>
        <taxon>Ecdysozoa</taxon>
        <taxon>Arthropoda</taxon>
        <taxon>Hexapoda</taxon>
        <taxon>Insecta</taxon>
        <taxon>Pterygota</taxon>
        <taxon>Neoptera</taxon>
        <taxon>Endopterygota</taxon>
        <taxon>Lepidoptera</taxon>
        <taxon>Glossata</taxon>
        <taxon>Ditrysia</taxon>
        <taxon>Noctuoidea</taxon>
        <taxon>Noctuidae</taxon>
        <taxon>Plusiinae</taxon>
        <taxon>Trichoplusia</taxon>
    </lineage>
</organism>
<feature type="region of interest" description="Disordered" evidence="7">
    <location>
        <begin position="177"/>
        <end position="202"/>
    </location>
</feature>
<feature type="region of interest" description="Disordered" evidence="7">
    <location>
        <begin position="220"/>
        <end position="320"/>
    </location>
</feature>
<evidence type="ECO:0000256" key="2">
    <source>
        <dbReference type="ARBA" id="ARBA00004604"/>
    </source>
</evidence>
<accession>A0A7E5VN60</accession>
<evidence type="ECO:0000256" key="4">
    <source>
        <dbReference type="ARBA" id="ARBA00022517"/>
    </source>
</evidence>
<feature type="compositionally biased region" description="Basic residues" evidence="7">
    <location>
        <begin position="300"/>
        <end position="320"/>
    </location>
</feature>
<evidence type="ECO:0000313" key="8">
    <source>
        <dbReference type="Proteomes" id="UP000322000"/>
    </source>
</evidence>
<feature type="compositionally biased region" description="Polar residues" evidence="7">
    <location>
        <begin position="268"/>
        <end position="299"/>
    </location>
</feature>
<dbReference type="InParanoid" id="A0A7E5VN60"/>
<dbReference type="KEGG" id="tnl:113495264"/>
<dbReference type="FunCoup" id="A0A7E5VN60">
    <property type="interactions" value="1606"/>
</dbReference>
<protein>
    <submittedName>
        <fullName evidence="9">Probable rRNA-processing protein EBP2 homolog</fullName>
    </submittedName>
</protein>
<proteinExistence type="inferred from homology"/>
<dbReference type="PANTHER" id="PTHR13028:SF0">
    <property type="entry name" value="RRNA-PROCESSING PROTEIN EBP2-RELATED"/>
    <property type="match status" value="1"/>
</dbReference>
<dbReference type="PANTHER" id="PTHR13028">
    <property type="entry name" value="RRNA PROCESSING PROTEIN EBNA1-BINDING PROTEIN-RELATED"/>
    <property type="match status" value="1"/>
</dbReference>
<dbReference type="InterPro" id="IPR008610">
    <property type="entry name" value="Ebp2"/>
</dbReference>
<evidence type="ECO:0000313" key="9">
    <source>
        <dbReference type="RefSeq" id="XP_026729712.1"/>
    </source>
</evidence>
<keyword evidence="5" id="KW-0175">Coiled coil</keyword>
<dbReference type="Pfam" id="PF05890">
    <property type="entry name" value="Ebp2"/>
    <property type="match status" value="1"/>
</dbReference>
<evidence type="ECO:0000256" key="7">
    <source>
        <dbReference type="SAM" id="MobiDB-lite"/>
    </source>
</evidence>
<dbReference type="OrthoDB" id="443772at2759"/>
<dbReference type="RefSeq" id="XP_026729712.1">
    <property type="nucleotide sequence ID" value="XM_026873911.1"/>
</dbReference>
<dbReference type="Proteomes" id="UP000322000">
    <property type="component" value="Chromosome 6"/>
</dbReference>
<keyword evidence="6" id="KW-0539">Nucleus</keyword>
<feature type="compositionally biased region" description="Basic residues" evidence="7">
    <location>
        <begin position="241"/>
        <end position="252"/>
    </location>
</feature>
<dbReference type="GO" id="GO:0030687">
    <property type="term" value="C:preribosome, large subunit precursor"/>
    <property type="evidence" value="ECO:0007669"/>
    <property type="project" value="TreeGrafter"/>
</dbReference>
<dbReference type="GO" id="GO:0005730">
    <property type="term" value="C:nucleolus"/>
    <property type="evidence" value="ECO:0007669"/>
    <property type="project" value="UniProtKB-SubCell"/>
</dbReference>
<evidence type="ECO:0000256" key="6">
    <source>
        <dbReference type="ARBA" id="ARBA00023242"/>
    </source>
</evidence>
<dbReference type="AlphaFoldDB" id="A0A7E5VN60"/>
<evidence type="ECO:0000256" key="3">
    <source>
        <dbReference type="ARBA" id="ARBA00007336"/>
    </source>
</evidence>
<dbReference type="GO" id="GO:0006364">
    <property type="term" value="P:rRNA processing"/>
    <property type="evidence" value="ECO:0007669"/>
    <property type="project" value="TreeGrafter"/>
</dbReference>
<comment type="similarity">
    <text evidence="3">Belongs to the EBP2 family.</text>
</comment>
<dbReference type="GeneID" id="113495264"/>
<evidence type="ECO:0000256" key="1">
    <source>
        <dbReference type="ARBA" id="ARBA00003387"/>
    </source>
</evidence>
<sequence>MSDFVLNDSDTEVDSDEELQEAFAKGLLKPGLNEEIEKIEKHYANNVTELKAKLKDFQLKLPWIETLDLVTTVAPMAPDVAMQMQETAQRRKNLKENSKGQQTYDAAQDPVLNEFKRENLIHRQAQAAVLEGIKKLKDLGIPTRRPDDYFAEMAKTDEHMQKVRKNLMAKQAAQARTEKVRQLRDQKKIAKRVQTDARLKQAADKKEMLEQLKRVRKGKSSDLGFLDDNKGSNKGNNNKGKGPHNKVNKRRAMKNEKFGFGGKKKGSKLNTRDSSNTYEGFNGASTKKPNNFKTKSFKVNNKKHQKNPRPGKSKRKNAKR</sequence>
<comment type="function">
    <text evidence="1">Required for the processing of the 27S pre-rRNA.</text>
</comment>
<dbReference type="GO" id="GO:0034399">
    <property type="term" value="C:nuclear periphery"/>
    <property type="evidence" value="ECO:0007669"/>
    <property type="project" value="TreeGrafter"/>
</dbReference>
<dbReference type="GO" id="GO:0042273">
    <property type="term" value="P:ribosomal large subunit biogenesis"/>
    <property type="evidence" value="ECO:0007669"/>
    <property type="project" value="TreeGrafter"/>
</dbReference>
<evidence type="ECO:0000256" key="5">
    <source>
        <dbReference type="ARBA" id="ARBA00023054"/>
    </source>
</evidence>
<reference evidence="9" key="1">
    <citation type="submission" date="2025-08" db="UniProtKB">
        <authorList>
            <consortium name="RefSeq"/>
        </authorList>
    </citation>
    <scope>IDENTIFICATION</scope>
</reference>